<dbReference type="InterPro" id="IPR019315">
    <property type="entry name" value="MMTA2_N"/>
</dbReference>
<protein>
    <submittedName>
        <fullName evidence="3">Kinase phosphorylation protein-domain-containing protein</fullName>
    </submittedName>
</protein>
<dbReference type="Proteomes" id="UP001303160">
    <property type="component" value="Unassembled WGS sequence"/>
</dbReference>
<dbReference type="GO" id="GO:0016301">
    <property type="term" value="F:kinase activity"/>
    <property type="evidence" value="ECO:0007669"/>
    <property type="project" value="UniProtKB-KW"/>
</dbReference>
<accession>A0AAN6XP25</accession>
<dbReference type="AlphaFoldDB" id="A0AAN6XP25"/>
<feature type="region of interest" description="Disordered" evidence="1">
    <location>
        <begin position="56"/>
        <end position="268"/>
    </location>
</feature>
<sequence>MDLLSTVRKTGSRGGVNFSWDEVATSAHRENYLGHSLKAPVGRWAKGKDLNWYAKADPTAADSNETEEERAARERRDEIRKIKEAEEDAIAKALGLPPPVRNISGANAIEVPADGPAGRIVKGAERGPLPAEEERERKESRTPRDRGDRGDREHRHRHRHRDRDEDSERRHKRRHRSRDDRDRSRSKERRRERPVKGQDRERRHRRRSRSPERDGARQEFKRDRNEDARRSREHDQRRHRSRSRSRSRDRYERPRHHDRRRSGSRERR</sequence>
<evidence type="ECO:0000259" key="2">
    <source>
        <dbReference type="Pfam" id="PF10159"/>
    </source>
</evidence>
<reference evidence="3" key="1">
    <citation type="journal article" date="2023" name="Mol. Phylogenet. Evol.">
        <title>Genome-scale phylogeny and comparative genomics of the fungal order Sordariales.</title>
        <authorList>
            <person name="Hensen N."/>
            <person name="Bonometti L."/>
            <person name="Westerberg I."/>
            <person name="Brannstrom I.O."/>
            <person name="Guillou S."/>
            <person name="Cros-Aarteil S."/>
            <person name="Calhoun S."/>
            <person name="Haridas S."/>
            <person name="Kuo A."/>
            <person name="Mondo S."/>
            <person name="Pangilinan J."/>
            <person name="Riley R."/>
            <person name="LaButti K."/>
            <person name="Andreopoulos B."/>
            <person name="Lipzen A."/>
            <person name="Chen C."/>
            <person name="Yan M."/>
            <person name="Daum C."/>
            <person name="Ng V."/>
            <person name="Clum A."/>
            <person name="Steindorff A."/>
            <person name="Ohm R.A."/>
            <person name="Martin F."/>
            <person name="Silar P."/>
            <person name="Natvig D.O."/>
            <person name="Lalanne C."/>
            <person name="Gautier V."/>
            <person name="Ament-Velasquez S.L."/>
            <person name="Kruys A."/>
            <person name="Hutchinson M.I."/>
            <person name="Powell A.J."/>
            <person name="Barry K."/>
            <person name="Miller A.N."/>
            <person name="Grigoriev I.V."/>
            <person name="Debuchy R."/>
            <person name="Gladieux P."/>
            <person name="Hiltunen Thoren M."/>
            <person name="Johannesson H."/>
        </authorList>
    </citation>
    <scope>NUCLEOTIDE SEQUENCE</scope>
    <source>
        <strain evidence="3">CBS 315.58</strain>
    </source>
</reference>
<evidence type="ECO:0000313" key="3">
    <source>
        <dbReference type="EMBL" id="KAK4204224.1"/>
    </source>
</evidence>
<feature type="compositionally biased region" description="Basic and acidic residues" evidence="1">
    <location>
        <begin position="69"/>
        <end position="84"/>
    </location>
</feature>
<keyword evidence="4" id="KW-1185">Reference proteome</keyword>
<organism evidence="3 4">
    <name type="scientific">Triangularia verruculosa</name>
    <dbReference type="NCBI Taxonomy" id="2587418"/>
    <lineage>
        <taxon>Eukaryota</taxon>
        <taxon>Fungi</taxon>
        <taxon>Dikarya</taxon>
        <taxon>Ascomycota</taxon>
        <taxon>Pezizomycotina</taxon>
        <taxon>Sordariomycetes</taxon>
        <taxon>Sordariomycetidae</taxon>
        <taxon>Sordariales</taxon>
        <taxon>Podosporaceae</taxon>
        <taxon>Triangularia</taxon>
    </lineage>
</organism>
<name>A0AAN6XP25_9PEZI</name>
<dbReference type="InterPro" id="IPR039207">
    <property type="entry name" value="MMTAG2-like"/>
</dbReference>
<dbReference type="Pfam" id="PF10159">
    <property type="entry name" value="MMtag"/>
    <property type="match status" value="1"/>
</dbReference>
<feature type="compositionally biased region" description="Basic and acidic residues" evidence="1">
    <location>
        <begin position="177"/>
        <end position="201"/>
    </location>
</feature>
<dbReference type="PANTHER" id="PTHR14580:SF0">
    <property type="entry name" value="MULTIPLE MYELOMA TUMOR-ASSOCIATED PROTEIN 2"/>
    <property type="match status" value="1"/>
</dbReference>
<evidence type="ECO:0000256" key="1">
    <source>
        <dbReference type="SAM" id="MobiDB-lite"/>
    </source>
</evidence>
<gene>
    <name evidence="3" type="ORF">QBC40DRAFT_273012</name>
</gene>
<keyword evidence="3" id="KW-0808">Transferase</keyword>
<feature type="compositionally biased region" description="Basic and acidic residues" evidence="1">
    <location>
        <begin position="132"/>
        <end position="153"/>
    </location>
</feature>
<feature type="compositionally biased region" description="Basic and acidic residues" evidence="1">
    <location>
        <begin position="209"/>
        <end position="236"/>
    </location>
</feature>
<feature type="domain" description="Multiple myeloma tumor-associated protein 2-like N-terminal" evidence="2">
    <location>
        <begin position="11"/>
        <end position="95"/>
    </location>
</feature>
<comment type="caution">
    <text evidence="3">The sequence shown here is derived from an EMBL/GenBank/DDBJ whole genome shotgun (WGS) entry which is preliminary data.</text>
</comment>
<evidence type="ECO:0000313" key="4">
    <source>
        <dbReference type="Proteomes" id="UP001303160"/>
    </source>
</evidence>
<keyword evidence="3" id="KW-0418">Kinase</keyword>
<dbReference type="PANTHER" id="PTHR14580">
    <property type="entry name" value="MULTIPLE MYELOMA TUMOR-ASSOCIATED PROTEIN 2 FAMILY MEMBER"/>
    <property type="match status" value="1"/>
</dbReference>
<proteinExistence type="predicted"/>
<dbReference type="EMBL" id="MU863883">
    <property type="protein sequence ID" value="KAK4204224.1"/>
    <property type="molecule type" value="Genomic_DNA"/>
</dbReference>
<reference evidence="3" key="2">
    <citation type="submission" date="2023-05" db="EMBL/GenBank/DDBJ databases">
        <authorList>
            <consortium name="Lawrence Berkeley National Laboratory"/>
            <person name="Steindorff A."/>
            <person name="Hensen N."/>
            <person name="Bonometti L."/>
            <person name="Westerberg I."/>
            <person name="Brannstrom I.O."/>
            <person name="Guillou S."/>
            <person name="Cros-Aarteil S."/>
            <person name="Calhoun S."/>
            <person name="Haridas S."/>
            <person name="Kuo A."/>
            <person name="Mondo S."/>
            <person name="Pangilinan J."/>
            <person name="Riley R."/>
            <person name="Labutti K."/>
            <person name="Andreopoulos B."/>
            <person name="Lipzen A."/>
            <person name="Chen C."/>
            <person name="Yanf M."/>
            <person name="Daum C."/>
            <person name="Ng V."/>
            <person name="Clum A."/>
            <person name="Ohm R."/>
            <person name="Martin F."/>
            <person name="Silar P."/>
            <person name="Natvig D."/>
            <person name="Lalanne C."/>
            <person name="Gautier V."/>
            <person name="Ament-Velasquez S.L."/>
            <person name="Kruys A."/>
            <person name="Hutchinson M.I."/>
            <person name="Powell A.J."/>
            <person name="Barry K."/>
            <person name="Miller A.N."/>
            <person name="Grigoriev I.V."/>
            <person name="Debuchy R."/>
            <person name="Gladieux P."/>
            <person name="Thoren M.H."/>
            <person name="Johannesson H."/>
        </authorList>
    </citation>
    <scope>NUCLEOTIDE SEQUENCE</scope>
    <source>
        <strain evidence="3">CBS 315.58</strain>
    </source>
</reference>